<keyword evidence="7" id="KW-1185">Reference proteome</keyword>
<feature type="region of interest" description="Disordered" evidence="5">
    <location>
        <begin position="176"/>
        <end position="206"/>
    </location>
</feature>
<comment type="subcellular location">
    <subcellularLocation>
        <location evidence="1">Cytoplasm</location>
        <location evidence="1">Cytoskeleton</location>
        <location evidence="1">Cilium axoneme</location>
    </subcellularLocation>
</comment>
<dbReference type="GO" id="GO:0005930">
    <property type="term" value="C:axoneme"/>
    <property type="evidence" value="ECO:0007669"/>
    <property type="project" value="UniProtKB-SubCell"/>
</dbReference>
<dbReference type="PANTHER" id="PTHR23040">
    <property type="match status" value="1"/>
</dbReference>
<sequence length="310" mass="33074">MADAEMDGAAAAPPSLVQILSHADHLFRTGHYESAIQAFDQALAQPMPTPQAEAALLCTRARCYGQLGDATRALADAERALALHPNTTRTVGTLADLLYAAGDYERALMWYSRGTRIPGSTAAQFHEGMLKCQQIILDTTRRLDKKGVRAVVAAQHAAHADADADADAVDADAIGSGPAGAPRGRALAAGGVRSHGSRRPSRSAVAGREHYLDELADDLRYMQELARDQSLMAVGQTPWDGRDGDHDHDHDADGSASLRDRPLHTVISAGLAYLEGRVEYWHARSLGSHPHPQAASHGSSGHRTRATVHA</sequence>
<feature type="region of interest" description="Disordered" evidence="5">
    <location>
        <begin position="288"/>
        <end position="310"/>
    </location>
</feature>
<dbReference type="InterPro" id="IPR040111">
    <property type="entry name" value="ODAD4"/>
</dbReference>
<dbReference type="PANTHER" id="PTHR23040:SF2">
    <property type="entry name" value="OUTER DYNEIN ARM-DOCKING COMPLEX SUBUNIT 4"/>
    <property type="match status" value="1"/>
</dbReference>
<dbReference type="SMART" id="SM00028">
    <property type="entry name" value="TPR"/>
    <property type="match status" value="2"/>
</dbReference>
<evidence type="ECO:0000256" key="1">
    <source>
        <dbReference type="ARBA" id="ARBA00004430"/>
    </source>
</evidence>
<feature type="region of interest" description="Disordered" evidence="5">
    <location>
        <begin position="235"/>
        <end position="257"/>
    </location>
</feature>
<name>A0A4P9XC51_9FUNG</name>
<gene>
    <name evidence="6" type="ORF">CXG81DRAFT_24676</name>
</gene>
<keyword evidence="4" id="KW-0802">TPR repeat</keyword>
<feature type="repeat" description="TPR" evidence="4">
    <location>
        <begin position="54"/>
        <end position="87"/>
    </location>
</feature>
<organism evidence="6 7">
    <name type="scientific">Caulochytrium protostelioides</name>
    <dbReference type="NCBI Taxonomy" id="1555241"/>
    <lineage>
        <taxon>Eukaryota</taxon>
        <taxon>Fungi</taxon>
        <taxon>Fungi incertae sedis</taxon>
        <taxon>Chytridiomycota</taxon>
        <taxon>Chytridiomycota incertae sedis</taxon>
        <taxon>Chytridiomycetes</taxon>
        <taxon>Caulochytriales</taxon>
        <taxon>Caulochytriaceae</taxon>
        <taxon>Caulochytrium</taxon>
    </lineage>
</organism>
<accession>A0A4P9XC51</accession>
<evidence type="ECO:0000256" key="3">
    <source>
        <dbReference type="ARBA" id="ARBA00034143"/>
    </source>
</evidence>
<dbReference type="InterPro" id="IPR019734">
    <property type="entry name" value="TPR_rpt"/>
</dbReference>
<evidence type="ECO:0000313" key="6">
    <source>
        <dbReference type="EMBL" id="RKP02711.1"/>
    </source>
</evidence>
<feature type="compositionally biased region" description="Basic residues" evidence="5">
    <location>
        <begin position="300"/>
        <end position="310"/>
    </location>
</feature>
<dbReference type="Gene3D" id="1.25.40.10">
    <property type="entry name" value="Tetratricopeptide repeat domain"/>
    <property type="match status" value="1"/>
</dbReference>
<dbReference type="STRING" id="1555241.A0A4P9XC51"/>
<evidence type="ECO:0000256" key="2">
    <source>
        <dbReference type="ARBA" id="ARBA00034139"/>
    </source>
</evidence>
<proteinExistence type="predicted"/>
<reference evidence="7" key="1">
    <citation type="journal article" date="2018" name="Nat. Microbiol.">
        <title>Leveraging single-cell genomics to expand the fungal tree of life.</title>
        <authorList>
            <person name="Ahrendt S.R."/>
            <person name="Quandt C.A."/>
            <person name="Ciobanu D."/>
            <person name="Clum A."/>
            <person name="Salamov A."/>
            <person name="Andreopoulos B."/>
            <person name="Cheng J.F."/>
            <person name="Woyke T."/>
            <person name="Pelin A."/>
            <person name="Henrissat B."/>
            <person name="Reynolds N.K."/>
            <person name="Benny G.L."/>
            <person name="Smith M.E."/>
            <person name="James T.Y."/>
            <person name="Grigoriev I.V."/>
        </authorList>
    </citation>
    <scope>NUCLEOTIDE SEQUENCE [LARGE SCALE GENOMIC DNA]</scope>
    <source>
        <strain evidence="7">ATCC 52028</strain>
    </source>
</reference>
<dbReference type="PROSITE" id="PS50005">
    <property type="entry name" value="TPR"/>
    <property type="match status" value="1"/>
</dbReference>
<feature type="compositionally biased region" description="Basic and acidic residues" evidence="5">
    <location>
        <begin position="240"/>
        <end position="257"/>
    </location>
</feature>
<evidence type="ECO:0000313" key="7">
    <source>
        <dbReference type="Proteomes" id="UP000274922"/>
    </source>
</evidence>
<dbReference type="SUPFAM" id="SSF48452">
    <property type="entry name" value="TPR-like"/>
    <property type="match status" value="1"/>
</dbReference>
<feature type="compositionally biased region" description="Low complexity" evidence="5">
    <location>
        <begin position="176"/>
        <end position="191"/>
    </location>
</feature>
<dbReference type="Proteomes" id="UP000274922">
    <property type="component" value="Unassembled WGS sequence"/>
</dbReference>
<evidence type="ECO:0000256" key="5">
    <source>
        <dbReference type="SAM" id="MobiDB-lite"/>
    </source>
</evidence>
<evidence type="ECO:0000256" key="4">
    <source>
        <dbReference type="PROSITE-ProRule" id="PRU00339"/>
    </source>
</evidence>
<protein>
    <recommendedName>
        <fullName evidence="2">Outer dynein arm-docking complex subunit 4</fullName>
    </recommendedName>
    <alternativeName>
        <fullName evidence="3">Tetratricopeptide repeat protein 25</fullName>
    </alternativeName>
</protein>
<dbReference type="AlphaFoldDB" id="A0A4P9XC51"/>
<dbReference type="InterPro" id="IPR011990">
    <property type="entry name" value="TPR-like_helical_dom_sf"/>
</dbReference>
<dbReference type="EMBL" id="ML014137">
    <property type="protein sequence ID" value="RKP02711.1"/>
    <property type="molecule type" value="Genomic_DNA"/>
</dbReference>
<dbReference type="Pfam" id="PF13432">
    <property type="entry name" value="TPR_16"/>
    <property type="match status" value="2"/>
</dbReference>